<evidence type="ECO:0000256" key="14">
    <source>
        <dbReference type="ARBA" id="ARBA00072779"/>
    </source>
</evidence>
<evidence type="ECO:0000256" key="16">
    <source>
        <dbReference type="ARBA" id="ARBA00083610"/>
    </source>
</evidence>
<keyword evidence="7" id="KW-0963">Cytoplasm</keyword>
<evidence type="ECO:0000256" key="8">
    <source>
        <dbReference type="ARBA" id="ARBA00022553"/>
    </source>
</evidence>
<dbReference type="Pfam" id="PF04564">
    <property type="entry name" value="U-box"/>
    <property type="match status" value="1"/>
</dbReference>
<evidence type="ECO:0000256" key="7">
    <source>
        <dbReference type="ARBA" id="ARBA00022490"/>
    </source>
</evidence>
<feature type="region of interest" description="Disordered" evidence="17">
    <location>
        <begin position="15"/>
        <end position="42"/>
    </location>
</feature>
<dbReference type="InterPro" id="IPR019474">
    <property type="entry name" value="Ub_conjug_fac_E4_core"/>
</dbReference>
<dbReference type="EC" id="2.3.2.27" evidence="6"/>
<protein>
    <recommendedName>
        <fullName evidence="14">Ubiquitin conjugation factor E4 B</fullName>
        <ecNumber evidence="6">2.3.2.27</ecNumber>
    </recommendedName>
    <alternativeName>
        <fullName evidence="16">RING-type E3 ubiquitin transferase E4 B</fullName>
    </alternativeName>
    <alternativeName>
        <fullName evidence="15">Ubiquitin fusion degradation protein 2</fullName>
    </alternativeName>
</protein>
<keyword evidence="8" id="KW-0597">Phosphoprotein</keyword>
<dbReference type="AlphaFoldDB" id="A0A6A7FU80"/>
<dbReference type="PROSITE" id="PS51698">
    <property type="entry name" value="U_BOX"/>
    <property type="match status" value="1"/>
</dbReference>
<dbReference type="PANTHER" id="PTHR13931">
    <property type="entry name" value="UBIQUITINATION FACTOR E4"/>
    <property type="match status" value="1"/>
</dbReference>
<evidence type="ECO:0000256" key="13">
    <source>
        <dbReference type="ARBA" id="ARBA00056267"/>
    </source>
</evidence>
<comment type="catalytic activity">
    <reaction evidence="1">
        <text>S-ubiquitinyl-[E2 ubiquitin-conjugating enzyme]-L-cysteine + [acceptor protein]-L-lysine = [E2 ubiquitin-conjugating enzyme]-L-cysteine + N(6)-ubiquitinyl-[acceptor protein]-L-lysine.</text>
        <dbReference type="EC" id="2.3.2.27"/>
    </reaction>
</comment>
<reference evidence="19" key="1">
    <citation type="submission" date="2017-11" db="EMBL/GenBank/DDBJ databases">
        <title>The sensing device of the deep-sea amphipod.</title>
        <authorList>
            <person name="Kobayashi H."/>
            <person name="Nagahama T."/>
            <person name="Arai W."/>
            <person name="Sasagawa Y."/>
            <person name="Umeda M."/>
            <person name="Hayashi T."/>
            <person name="Nikaido I."/>
            <person name="Watanabe H."/>
            <person name="Oguri K."/>
            <person name="Kitazato H."/>
            <person name="Fujioka K."/>
            <person name="Kido Y."/>
            <person name="Takami H."/>
        </authorList>
    </citation>
    <scope>NUCLEOTIDE SEQUENCE</scope>
    <source>
        <tissue evidence="19">Whole body</tissue>
    </source>
</reference>
<dbReference type="CDD" id="cd16658">
    <property type="entry name" value="RING-Ubox_UBE4B"/>
    <property type="match status" value="1"/>
</dbReference>
<dbReference type="PANTHER" id="PTHR13931:SF2">
    <property type="entry name" value="UBIQUITIN CONJUGATION FACTOR E4 B"/>
    <property type="match status" value="1"/>
</dbReference>
<evidence type="ECO:0000256" key="9">
    <source>
        <dbReference type="ARBA" id="ARBA00022679"/>
    </source>
</evidence>
<evidence type="ECO:0000256" key="5">
    <source>
        <dbReference type="ARBA" id="ARBA00007434"/>
    </source>
</evidence>
<evidence type="ECO:0000256" key="2">
    <source>
        <dbReference type="ARBA" id="ARBA00004123"/>
    </source>
</evidence>
<evidence type="ECO:0000256" key="4">
    <source>
        <dbReference type="ARBA" id="ARBA00004906"/>
    </source>
</evidence>
<comment type="pathway">
    <text evidence="4">Protein modification; protein ubiquitination.</text>
</comment>
<sequence>MADEIDRDEIRRKRLAKLTGGTTNQVRATSPPQFPAGEDGQGCAAITMEASAATPASAAAASSGGGGLEDTACPTITITTTITQASPCKRQPSSPLALVPAKKGADPSATAAALQQHDDDEDDDMEVDDVPPADATVTAATAADAAAARAARERTVSRSEVTTEMVQGALSTIMHVTWPSLDSAPQQLLLLPHVHVESNTSHNSLVSQCLMGAVLRLLAADEEASGKLTCRPTASAMHASSPVQQQHDVLAEVKELCPESNTVETATLTYLCSCYSAATAYERDYPKKCSVEALSSSLQELKRQSVQLTGLLLAGVLPMCASRSGSSELLQPLLTDTLPRGFLSDLLSHTYNQQHFDTIWSGVLHGLCALMRRCCVLQLSYRRLMEVLVLLSELKLGGNVRPICNLMVKLSSWCPTGHGKSCGRELSSSALLSPFLSVSLFAEDCPNICSQYLTGSNEPGKRRARGQDTIAAIPVALQSLAQEMDGMRKQMLWKVFHNLLANVGSREATLLLLSELLRQNKKRGQLQCKDRDVMTDGMSINILATLQLLAQKVKVEKVDAAYFLQPGSLVNFDSKSRLSLSDPQAVEYKTQITAAAAASSASGSNSSTSSSSSSSASIPSFHTQCWFLTLSAHNLSIVSCIRRYNKRCKALTELQQMVEHLVATEEQWREQPNATHQRTHMNRWQLQLKQQQQARVCQETALLDTALLSRCIVFYCSVARVLLSTLFGPDYSTLFNSILTSDGVTATALPKSDTPKLFAAFPEFFLEDIAEIVLFVSQHHFPTVENNMDQDLISLLLVVICTCGDGHIKNPYLIAKFVEILYDMSPTNLVPRLYERVLSHPLSVLLPSALMRFYTQVESMGTSNGFYDKFSFRYHVGVIFRSFWREMRLKQAFIEEAKVGKDFIKFVNLLMNDTTFLLDETLSSLKRIHEVQEEMSSAEWQQLERQQQESRRRTLASDEKQCRWYLTLTRETLEMLHHLTKEIPKPFVRPEIGDRLAAMINFNLTQLAGQKCRDLKVRNPEKYGWEPKKMLGQIVDIYLHLDSPQFARTLANDERSFSKDLFELTIKRLDKAGIKTLDEMMQFRKLGQKAADILLQKLQEDEDLSDAPDNFMDPLMQTLMLDPVSLPSGVVMDRTVIMRHLLNDATDPFNRQPLTEDDLKPDTALKEEIQAWVAAKTASRSSS</sequence>
<proteinExistence type="evidence at transcript level"/>
<dbReference type="InterPro" id="IPR013083">
    <property type="entry name" value="Znf_RING/FYVE/PHD"/>
</dbReference>
<keyword evidence="11" id="KW-0007">Acetylation</keyword>
<evidence type="ECO:0000256" key="6">
    <source>
        <dbReference type="ARBA" id="ARBA00012483"/>
    </source>
</evidence>
<evidence type="ECO:0000256" key="12">
    <source>
        <dbReference type="ARBA" id="ARBA00023242"/>
    </source>
</evidence>
<evidence type="ECO:0000256" key="3">
    <source>
        <dbReference type="ARBA" id="ARBA00004496"/>
    </source>
</evidence>
<organism evidence="19">
    <name type="scientific">Hirondellea gigas</name>
    <dbReference type="NCBI Taxonomy" id="1518452"/>
    <lineage>
        <taxon>Eukaryota</taxon>
        <taxon>Metazoa</taxon>
        <taxon>Ecdysozoa</taxon>
        <taxon>Arthropoda</taxon>
        <taxon>Crustacea</taxon>
        <taxon>Multicrustacea</taxon>
        <taxon>Malacostraca</taxon>
        <taxon>Eumalacostraca</taxon>
        <taxon>Peracarida</taxon>
        <taxon>Amphipoda</taxon>
        <taxon>Amphilochidea</taxon>
        <taxon>Lysianassida</taxon>
        <taxon>Lysianassidira</taxon>
        <taxon>Lysianassoidea</taxon>
        <taxon>Lysianassidae</taxon>
        <taxon>Hirondellea</taxon>
    </lineage>
</organism>
<dbReference type="FunFam" id="3.30.40.10:FF:000060">
    <property type="entry name" value="ubiquitin conjugation factor E4 B"/>
    <property type="match status" value="1"/>
</dbReference>
<dbReference type="GO" id="GO:0034450">
    <property type="term" value="F:ubiquitin-ubiquitin ligase activity"/>
    <property type="evidence" value="ECO:0007669"/>
    <property type="project" value="InterPro"/>
</dbReference>
<dbReference type="SMART" id="SM00504">
    <property type="entry name" value="Ubox"/>
    <property type="match status" value="1"/>
</dbReference>
<keyword evidence="12" id="KW-0539">Nucleus</keyword>
<feature type="domain" description="U-box" evidence="18">
    <location>
        <begin position="1106"/>
        <end position="1179"/>
    </location>
</feature>
<dbReference type="GO" id="GO:0000151">
    <property type="term" value="C:ubiquitin ligase complex"/>
    <property type="evidence" value="ECO:0007669"/>
    <property type="project" value="InterPro"/>
</dbReference>
<dbReference type="InterPro" id="IPR045132">
    <property type="entry name" value="UBE4"/>
</dbReference>
<evidence type="ECO:0000256" key="17">
    <source>
        <dbReference type="SAM" id="MobiDB-lite"/>
    </source>
</evidence>
<evidence type="ECO:0000256" key="15">
    <source>
        <dbReference type="ARBA" id="ARBA00081821"/>
    </source>
</evidence>
<keyword evidence="9" id="KW-0808">Transferase</keyword>
<keyword evidence="10" id="KW-0833">Ubl conjugation pathway</keyword>
<dbReference type="EMBL" id="IACT01002585">
    <property type="protein sequence ID" value="LAC21854.1"/>
    <property type="molecule type" value="mRNA"/>
</dbReference>
<name>A0A6A7FU80_9CRUS</name>
<comment type="function">
    <text evidence="13">Ubiquitin-protein ligase that probably functions as an E3 ligase in conjunction with specific E1 and E2 ligases. May also function as an E4 ligase mediating the assembly of polyubiquitin chains on substrates ubiquitinated by another E3 ubiquitin ligase. May regulate myosin assembly in striated muscles together with STUB1 and VCP/p97 by targeting myosin chaperone UNC45B for proteasomal degradation.</text>
</comment>
<evidence type="ECO:0000256" key="11">
    <source>
        <dbReference type="ARBA" id="ARBA00022990"/>
    </source>
</evidence>
<dbReference type="InterPro" id="IPR003613">
    <property type="entry name" value="Ubox_domain"/>
</dbReference>
<evidence type="ECO:0000313" key="19">
    <source>
        <dbReference type="EMBL" id="LAC21854.1"/>
    </source>
</evidence>
<feature type="compositionally biased region" description="Polar residues" evidence="17">
    <location>
        <begin position="20"/>
        <end position="31"/>
    </location>
</feature>
<evidence type="ECO:0000256" key="1">
    <source>
        <dbReference type="ARBA" id="ARBA00000900"/>
    </source>
</evidence>
<dbReference type="GO" id="GO:0005737">
    <property type="term" value="C:cytoplasm"/>
    <property type="evidence" value="ECO:0007669"/>
    <property type="project" value="UniProtKB-SubCell"/>
</dbReference>
<feature type="region of interest" description="Disordered" evidence="17">
    <location>
        <begin position="86"/>
        <end position="126"/>
    </location>
</feature>
<dbReference type="SUPFAM" id="SSF57850">
    <property type="entry name" value="RING/U-box"/>
    <property type="match status" value="1"/>
</dbReference>
<evidence type="ECO:0000256" key="10">
    <source>
        <dbReference type="ARBA" id="ARBA00022786"/>
    </source>
</evidence>
<comment type="subcellular location">
    <subcellularLocation>
        <location evidence="3">Cytoplasm</location>
    </subcellularLocation>
    <subcellularLocation>
        <location evidence="2">Nucleus</location>
    </subcellularLocation>
</comment>
<evidence type="ECO:0000259" key="18">
    <source>
        <dbReference type="PROSITE" id="PS51698"/>
    </source>
</evidence>
<dbReference type="GO" id="GO:0005634">
    <property type="term" value="C:nucleus"/>
    <property type="evidence" value="ECO:0007669"/>
    <property type="project" value="UniProtKB-SubCell"/>
</dbReference>
<accession>A0A6A7FU80</accession>
<dbReference type="GO" id="GO:0036503">
    <property type="term" value="P:ERAD pathway"/>
    <property type="evidence" value="ECO:0007669"/>
    <property type="project" value="InterPro"/>
</dbReference>
<dbReference type="GO" id="GO:0006511">
    <property type="term" value="P:ubiquitin-dependent protein catabolic process"/>
    <property type="evidence" value="ECO:0007669"/>
    <property type="project" value="InterPro"/>
</dbReference>
<dbReference type="GO" id="GO:0000209">
    <property type="term" value="P:protein polyubiquitination"/>
    <property type="evidence" value="ECO:0007669"/>
    <property type="project" value="TreeGrafter"/>
</dbReference>
<dbReference type="Gene3D" id="3.30.40.10">
    <property type="entry name" value="Zinc/RING finger domain, C3HC4 (zinc finger)"/>
    <property type="match status" value="1"/>
</dbReference>
<dbReference type="Pfam" id="PF10408">
    <property type="entry name" value="Ufd2P_core"/>
    <property type="match status" value="1"/>
</dbReference>
<dbReference type="UniPathway" id="UPA00143"/>
<comment type="similarity">
    <text evidence="5">Belongs to the ubiquitin conjugation factor E4 family.</text>
</comment>